<keyword evidence="3" id="KW-0548">Nucleotidyltransferase</keyword>
<gene>
    <name evidence="9" type="ORF">Sangu_2560000</name>
</gene>
<dbReference type="SUPFAM" id="SSF56672">
    <property type="entry name" value="DNA/RNA polymerases"/>
    <property type="match status" value="1"/>
</dbReference>
<accession>A0AAW2J9C0</accession>
<dbReference type="GO" id="GO:0008233">
    <property type="term" value="F:peptidase activity"/>
    <property type="evidence" value="ECO:0007669"/>
    <property type="project" value="UniProtKB-KW"/>
</dbReference>
<evidence type="ECO:0000256" key="4">
    <source>
        <dbReference type="ARBA" id="ARBA00022722"/>
    </source>
</evidence>
<organism evidence="9">
    <name type="scientific">Sesamum angustifolium</name>
    <dbReference type="NCBI Taxonomy" id="2727405"/>
    <lineage>
        <taxon>Eukaryota</taxon>
        <taxon>Viridiplantae</taxon>
        <taxon>Streptophyta</taxon>
        <taxon>Embryophyta</taxon>
        <taxon>Tracheophyta</taxon>
        <taxon>Spermatophyta</taxon>
        <taxon>Magnoliopsida</taxon>
        <taxon>eudicotyledons</taxon>
        <taxon>Gunneridae</taxon>
        <taxon>Pentapetalae</taxon>
        <taxon>asterids</taxon>
        <taxon>lamiids</taxon>
        <taxon>Lamiales</taxon>
        <taxon>Pedaliaceae</taxon>
        <taxon>Sesamum</taxon>
    </lineage>
</organism>
<keyword evidence="1" id="KW-0645">Protease</keyword>
<dbReference type="Pfam" id="PF03732">
    <property type="entry name" value="Retrotrans_gag"/>
    <property type="match status" value="1"/>
</dbReference>
<keyword evidence="4" id="KW-0540">Nuclease</keyword>
<evidence type="ECO:0000313" key="9">
    <source>
        <dbReference type="EMBL" id="KAL0290773.1"/>
    </source>
</evidence>
<dbReference type="AlphaFoldDB" id="A0AAW2J9C0"/>
<dbReference type="EMBL" id="JACGWK010001337">
    <property type="protein sequence ID" value="KAL0290773.1"/>
    <property type="molecule type" value="Genomic_DNA"/>
</dbReference>
<feature type="domain" description="Reverse transcriptase" evidence="8">
    <location>
        <begin position="171"/>
        <end position="340"/>
    </location>
</feature>
<dbReference type="InterPro" id="IPR043128">
    <property type="entry name" value="Rev_trsase/Diguanyl_cyclase"/>
</dbReference>
<sequence>MAELWYQGYTEKKELCSWDELVINILERFEDLDSERVMTEFNKLHHETSVNAYLERFEELKDQMLIFNKNLEEDFFMLEFISGLKEEVAKALGCKLENTTPMVIRVPDGVKVMSALSLVNLMRRKSIVTEGELFLNHKTLSYAGEDNKKQHPYRYAYGQKTEIERIVKEMLDSGIIRPSQSSYASPVLLVKKKYGGWRLYVDYRYLHKLIVKNNFPIPVIDVLLDELYGAKYFSKIDLRSGYFQIGMRKEDIPKTNFITHSGHYEFLVMPFGLFDAPSTIQALMNIVFEPYLRKFVLVFFDDILIYSKDWGMHLVHLKKVMQLLKKPSSMQRRANVSLHK</sequence>
<dbReference type="InterPro" id="IPR005162">
    <property type="entry name" value="Retrotrans_gag_dom"/>
</dbReference>
<keyword evidence="2" id="KW-0808">Transferase</keyword>
<dbReference type="GO" id="GO:0003964">
    <property type="term" value="F:RNA-directed DNA polymerase activity"/>
    <property type="evidence" value="ECO:0007669"/>
    <property type="project" value="UniProtKB-KW"/>
</dbReference>
<dbReference type="Gene3D" id="3.30.70.270">
    <property type="match status" value="1"/>
</dbReference>
<evidence type="ECO:0000256" key="7">
    <source>
        <dbReference type="ARBA" id="ARBA00022918"/>
    </source>
</evidence>
<reference evidence="9" key="1">
    <citation type="submission" date="2020-06" db="EMBL/GenBank/DDBJ databases">
        <authorList>
            <person name="Li T."/>
            <person name="Hu X."/>
            <person name="Zhang T."/>
            <person name="Song X."/>
            <person name="Zhang H."/>
            <person name="Dai N."/>
            <person name="Sheng W."/>
            <person name="Hou X."/>
            <person name="Wei L."/>
        </authorList>
    </citation>
    <scope>NUCLEOTIDE SEQUENCE</scope>
    <source>
        <strain evidence="9">G01</strain>
        <tissue evidence="9">Leaf</tissue>
    </source>
</reference>
<dbReference type="Pfam" id="PF00078">
    <property type="entry name" value="RVT_1"/>
    <property type="match status" value="1"/>
</dbReference>
<evidence type="ECO:0000256" key="6">
    <source>
        <dbReference type="ARBA" id="ARBA00022801"/>
    </source>
</evidence>
<comment type="caution">
    <text evidence="9">The sequence shown here is derived from an EMBL/GenBank/DDBJ whole genome shotgun (WGS) entry which is preliminary data.</text>
</comment>
<dbReference type="GO" id="GO:0004519">
    <property type="term" value="F:endonuclease activity"/>
    <property type="evidence" value="ECO:0007669"/>
    <property type="project" value="UniProtKB-KW"/>
</dbReference>
<reference evidence="9" key="2">
    <citation type="journal article" date="2024" name="Plant">
        <title>Genomic evolution and insights into agronomic trait innovations of Sesamum species.</title>
        <authorList>
            <person name="Miao H."/>
            <person name="Wang L."/>
            <person name="Qu L."/>
            <person name="Liu H."/>
            <person name="Sun Y."/>
            <person name="Le M."/>
            <person name="Wang Q."/>
            <person name="Wei S."/>
            <person name="Zheng Y."/>
            <person name="Lin W."/>
            <person name="Duan Y."/>
            <person name="Cao H."/>
            <person name="Xiong S."/>
            <person name="Wang X."/>
            <person name="Wei L."/>
            <person name="Li C."/>
            <person name="Ma Q."/>
            <person name="Ju M."/>
            <person name="Zhao R."/>
            <person name="Li G."/>
            <person name="Mu C."/>
            <person name="Tian Q."/>
            <person name="Mei H."/>
            <person name="Zhang T."/>
            <person name="Gao T."/>
            <person name="Zhang H."/>
        </authorList>
    </citation>
    <scope>NUCLEOTIDE SEQUENCE</scope>
    <source>
        <strain evidence="9">G01</strain>
    </source>
</reference>
<dbReference type="CDD" id="cd01647">
    <property type="entry name" value="RT_LTR"/>
    <property type="match status" value="1"/>
</dbReference>
<dbReference type="InterPro" id="IPR000477">
    <property type="entry name" value="RT_dom"/>
</dbReference>
<evidence type="ECO:0000259" key="8">
    <source>
        <dbReference type="PROSITE" id="PS50878"/>
    </source>
</evidence>
<dbReference type="InterPro" id="IPR043502">
    <property type="entry name" value="DNA/RNA_pol_sf"/>
</dbReference>
<keyword evidence="7" id="KW-0695">RNA-directed DNA polymerase</keyword>
<dbReference type="InterPro" id="IPR053134">
    <property type="entry name" value="RNA-dir_DNA_polymerase"/>
</dbReference>
<dbReference type="GO" id="GO:0006508">
    <property type="term" value="P:proteolysis"/>
    <property type="evidence" value="ECO:0007669"/>
    <property type="project" value="UniProtKB-KW"/>
</dbReference>
<evidence type="ECO:0000256" key="2">
    <source>
        <dbReference type="ARBA" id="ARBA00022679"/>
    </source>
</evidence>
<dbReference type="PANTHER" id="PTHR24559:SF450">
    <property type="entry name" value="RNA-DIRECTED DNA POLYMERASE HOMOLOG"/>
    <property type="match status" value="1"/>
</dbReference>
<evidence type="ECO:0000256" key="3">
    <source>
        <dbReference type="ARBA" id="ARBA00022695"/>
    </source>
</evidence>
<proteinExistence type="predicted"/>
<protein>
    <submittedName>
        <fullName evidence="9">Transposon Ty3-G Gag-Pol polyprotein</fullName>
    </submittedName>
</protein>
<dbReference type="PANTHER" id="PTHR24559">
    <property type="entry name" value="TRANSPOSON TY3-I GAG-POL POLYPROTEIN"/>
    <property type="match status" value="1"/>
</dbReference>
<evidence type="ECO:0000256" key="1">
    <source>
        <dbReference type="ARBA" id="ARBA00022670"/>
    </source>
</evidence>
<keyword evidence="5" id="KW-0255">Endonuclease</keyword>
<dbReference type="PROSITE" id="PS50878">
    <property type="entry name" value="RT_POL"/>
    <property type="match status" value="1"/>
</dbReference>
<dbReference type="Gene3D" id="3.10.10.10">
    <property type="entry name" value="HIV Type 1 Reverse Transcriptase, subunit A, domain 1"/>
    <property type="match status" value="1"/>
</dbReference>
<keyword evidence="6" id="KW-0378">Hydrolase</keyword>
<dbReference type="FunFam" id="3.10.10.10:FF:000007">
    <property type="entry name" value="Retrovirus-related Pol polyprotein from transposon 17.6-like Protein"/>
    <property type="match status" value="1"/>
</dbReference>
<evidence type="ECO:0000256" key="5">
    <source>
        <dbReference type="ARBA" id="ARBA00022759"/>
    </source>
</evidence>
<name>A0AAW2J9C0_9LAMI</name>